<dbReference type="InterPro" id="IPR049730">
    <property type="entry name" value="SNF2/RAD54-like_C"/>
</dbReference>
<dbReference type="Pfam" id="PF00176">
    <property type="entry name" value="SNF2-rel_dom"/>
    <property type="match status" value="2"/>
</dbReference>
<dbReference type="InterPro" id="IPR014001">
    <property type="entry name" value="Helicase_ATP-bd"/>
</dbReference>
<dbReference type="AlphaFoldDB" id="A0A0K2SLJ4"/>
<sequence>MCGDGRALIEALAAGRDAGASALRRLVEAGASERAPLLCEGRLPVTLLPHQRAAVVEVLERMKGRAILADEVGLGKTLEAVLITLELMERSLAGSVLALVPAGLVHQWIGEADRAGLHLERPGGTRSWSRTPRLITTLERARRPGVRELLVRRPWDVVIVDEAHRLQNPATLSFRLVDDLQKKYLLLLTATPIQNELRELYHLVTLLKPGHFHTFGSFRRHFVLDRRQPRNVELLRERLADVMIRTTRREAALELPPRRVEVDVLDPDPAEARLQAEALDLVRQAAASVRQGKGWLALVTLLKQASSSPASLAESLERLARRGGGVLGRDRAARLLALCRAAPRSIKEEAVAERLGRWNEPVLVFTEFRGTQRALARRLRAAGERPVLLHGGLGPSEREAALDAFARGRGRVLLSTDAGALGHNLQFCRRVLNVDLPWNPMRLEQRIGRVHRFGQLRPVKVVHLVLRGSLEEHVLRLLEEKLRLFERVVGELELILGDADLHLEGEIAQALAGGDPPEVALEQVGERIAEAARRYEEAREGLAWLERGREGGTADAL</sequence>
<dbReference type="PROSITE" id="PS51192">
    <property type="entry name" value="HELICASE_ATP_BIND_1"/>
    <property type="match status" value="1"/>
</dbReference>
<accession>A0A0K2SLJ4</accession>
<dbReference type="InterPro" id="IPR038718">
    <property type="entry name" value="SNF2-like_sf"/>
</dbReference>
<reference evidence="5" key="2">
    <citation type="journal article" date="2016" name="Int. J. Syst. Evol. Microbiol.">
        <title>Complete genome sequence and cell structure of Limnochorda pilosa, a Gram-negative spore-former within the phylum Firmicutes.</title>
        <authorList>
            <person name="Watanabe M."/>
            <person name="Kojima H."/>
            <person name="Fukui M."/>
        </authorList>
    </citation>
    <scope>NUCLEOTIDE SEQUENCE [LARGE SCALE GENOMIC DNA]</scope>
    <source>
        <strain evidence="5">HC45</strain>
    </source>
</reference>
<dbReference type="CDD" id="cd18793">
    <property type="entry name" value="SF2_C_SNF"/>
    <property type="match status" value="1"/>
</dbReference>
<evidence type="ECO:0000259" key="2">
    <source>
        <dbReference type="PROSITE" id="PS51192"/>
    </source>
</evidence>
<organism evidence="4 5">
    <name type="scientific">Limnochorda pilosa</name>
    <dbReference type="NCBI Taxonomy" id="1555112"/>
    <lineage>
        <taxon>Bacteria</taxon>
        <taxon>Bacillati</taxon>
        <taxon>Bacillota</taxon>
        <taxon>Limnochordia</taxon>
        <taxon>Limnochordales</taxon>
        <taxon>Limnochordaceae</taxon>
        <taxon>Limnochorda</taxon>
    </lineage>
</organism>
<feature type="domain" description="Helicase ATP-binding" evidence="2">
    <location>
        <begin position="57"/>
        <end position="210"/>
    </location>
</feature>
<dbReference type="GO" id="GO:0005524">
    <property type="term" value="F:ATP binding"/>
    <property type="evidence" value="ECO:0007669"/>
    <property type="project" value="InterPro"/>
</dbReference>
<dbReference type="GO" id="GO:0004386">
    <property type="term" value="F:helicase activity"/>
    <property type="evidence" value="ECO:0007669"/>
    <property type="project" value="UniProtKB-KW"/>
</dbReference>
<evidence type="ECO:0000313" key="5">
    <source>
        <dbReference type="Proteomes" id="UP000065807"/>
    </source>
</evidence>
<evidence type="ECO:0000256" key="1">
    <source>
        <dbReference type="ARBA" id="ARBA00022801"/>
    </source>
</evidence>
<dbReference type="Gene3D" id="3.40.50.10810">
    <property type="entry name" value="Tandem AAA-ATPase domain"/>
    <property type="match status" value="1"/>
</dbReference>
<dbReference type="InterPro" id="IPR000330">
    <property type="entry name" value="SNF2_N"/>
</dbReference>
<keyword evidence="4" id="KW-0067">ATP-binding</keyword>
<reference evidence="5" key="1">
    <citation type="submission" date="2015-07" db="EMBL/GenBank/DDBJ databases">
        <title>Complete genome sequence and phylogenetic analysis of Limnochorda pilosa.</title>
        <authorList>
            <person name="Watanabe M."/>
            <person name="Kojima H."/>
            <person name="Fukui M."/>
        </authorList>
    </citation>
    <scope>NUCLEOTIDE SEQUENCE [LARGE SCALE GENOMIC DNA]</scope>
    <source>
        <strain evidence="5">HC45</strain>
    </source>
</reference>
<evidence type="ECO:0000313" key="4">
    <source>
        <dbReference type="EMBL" id="BAS27689.1"/>
    </source>
</evidence>
<dbReference type="PROSITE" id="PS51194">
    <property type="entry name" value="HELICASE_CTER"/>
    <property type="match status" value="1"/>
</dbReference>
<dbReference type="Gene3D" id="3.40.50.300">
    <property type="entry name" value="P-loop containing nucleotide triphosphate hydrolases"/>
    <property type="match status" value="1"/>
</dbReference>
<proteinExistence type="predicted"/>
<name>A0A0K2SLJ4_LIMPI</name>
<dbReference type="PANTHER" id="PTHR10799">
    <property type="entry name" value="SNF2/RAD54 HELICASE FAMILY"/>
    <property type="match status" value="1"/>
</dbReference>
<dbReference type="SUPFAM" id="SSF52540">
    <property type="entry name" value="P-loop containing nucleoside triphosphate hydrolases"/>
    <property type="match status" value="2"/>
</dbReference>
<dbReference type="KEGG" id="lpil:LIP_1846"/>
<feature type="domain" description="Helicase C-terminal" evidence="3">
    <location>
        <begin position="347"/>
        <end position="500"/>
    </location>
</feature>
<keyword evidence="1" id="KW-0378">Hydrolase</keyword>
<gene>
    <name evidence="4" type="ORF">LIP_1846</name>
</gene>
<dbReference type="InterPro" id="IPR027417">
    <property type="entry name" value="P-loop_NTPase"/>
</dbReference>
<dbReference type="InterPro" id="IPR001650">
    <property type="entry name" value="Helicase_C-like"/>
</dbReference>
<dbReference type="EMBL" id="AP014924">
    <property type="protein sequence ID" value="BAS27689.1"/>
    <property type="molecule type" value="Genomic_DNA"/>
</dbReference>
<dbReference type="STRING" id="1555112.LIP_1846"/>
<dbReference type="SMART" id="SM00487">
    <property type="entry name" value="DEXDc"/>
    <property type="match status" value="1"/>
</dbReference>
<evidence type="ECO:0000259" key="3">
    <source>
        <dbReference type="PROSITE" id="PS51194"/>
    </source>
</evidence>
<keyword evidence="5" id="KW-1185">Reference proteome</keyword>
<dbReference type="Pfam" id="PF00271">
    <property type="entry name" value="Helicase_C"/>
    <property type="match status" value="1"/>
</dbReference>
<keyword evidence="4" id="KW-0347">Helicase</keyword>
<dbReference type="PATRIC" id="fig|1555112.3.peg.1879"/>
<dbReference type="Proteomes" id="UP000065807">
    <property type="component" value="Chromosome"/>
</dbReference>
<dbReference type="GO" id="GO:0016787">
    <property type="term" value="F:hydrolase activity"/>
    <property type="evidence" value="ECO:0007669"/>
    <property type="project" value="UniProtKB-KW"/>
</dbReference>
<dbReference type="SMART" id="SM00490">
    <property type="entry name" value="HELICc"/>
    <property type="match status" value="1"/>
</dbReference>
<protein>
    <submittedName>
        <fullName evidence="4">Helicase domain protein</fullName>
    </submittedName>
</protein>
<keyword evidence="4" id="KW-0547">Nucleotide-binding</keyword>